<dbReference type="EMBL" id="MTSL01000018">
    <property type="protein sequence ID" value="PJF19983.1"/>
    <property type="molecule type" value="Genomic_DNA"/>
</dbReference>
<accession>A0A2H9TQF8</accession>
<dbReference type="Proteomes" id="UP000240830">
    <property type="component" value="Unassembled WGS sequence"/>
</dbReference>
<evidence type="ECO:0000256" key="1">
    <source>
        <dbReference type="SAM" id="MobiDB-lite"/>
    </source>
</evidence>
<organism evidence="2 3">
    <name type="scientific">Paramicrosporidium saccamoebae</name>
    <dbReference type="NCBI Taxonomy" id="1246581"/>
    <lineage>
        <taxon>Eukaryota</taxon>
        <taxon>Fungi</taxon>
        <taxon>Fungi incertae sedis</taxon>
        <taxon>Cryptomycota</taxon>
        <taxon>Cryptomycota incertae sedis</taxon>
        <taxon>Paramicrosporidium</taxon>
    </lineage>
</organism>
<keyword evidence="3" id="KW-1185">Reference proteome</keyword>
<reference evidence="2 3" key="1">
    <citation type="submission" date="2016-10" db="EMBL/GenBank/DDBJ databases">
        <title>The genome of Paramicrosporidium saccamoebae is the missing link in understanding Cryptomycota and Microsporidia evolution.</title>
        <authorList>
            <person name="Quandt C.A."/>
            <person name="Beaudet D."/>
            <person name="Corsaro D."/>
            <person name="Michel R."/>
            <person name="Corradi N."/>
            <person name="James T."/>
        </authorList>
    </citation>
    <scope>NUCLEOTIDE SEQUENCE [LARGE SCALE GENOMIC DNA]</scope>
    <source>
        <strain evidence="2 3">KSL3</strain>
    </source>
</reference>
<proteinExistence type="predicted"/>
<feature type="compositionally biased region" description="Polar residues" evidence="1">
    <location>
        <begin position="213"/>
        <end position="226"/>
    </location>
</feature>
<evidence type="ECO:0000313" key="3">
    <source>
        <dbReference type="Proteomes" id="UP000240830"/>
    </source>
</evidence>
<feature type="region of interest" description="Disordered" evidence="1">
    <location>
        <begin position="184"/>
        <end position="226"/>
    </location>
</feature>
<name>A0A2H9TQF8_9FUNG</name>
<dbReference type="AlphaFoldDB" id="A0A2H9TQF8"/>
<protein>
    <submittedName>
        <fullName evidence="2">Uncharacterized protein</fullName>
    </submittedName>
</protein>
<evidence type="ECO:0000313" key="2">
    <source>
        <dbReference type="EMBL" id="PJF19983.1"/>
    </source>
</evidence>
<comment type="caution">
    <text evidence="2">The sequence shown here is derived from an EMBL/GenBank/DDBJ whole genome shotgun (WGS) entry which is preliminary data.</text>
</comment>
<gene>
    <name evidence="2" type="ORF">PSACC_00209</name>
</gene>
<sequence length="468" mass="51811">MLTNFFDSIRESRVPEDYLMTFFLVIILGLSICSATKHNRLYQIRLEDKGWSVENVFPGLFTREADDKSVPLVPPSDLNINLIYGPVEDSQEFEESILSEPYPAFLTYEDTNFNLVTDKTSLEETLEILLSEPSVPCSPELDIPTNNISASVPSPPILPNPASIPPKPIFLASTVPALASKKLDKHPDASYNPSHQSKPSQDDSHATEKPVISLQTPPTESSPNFLNPVNNIIDVAVDKSVKPADKLAHKPIDEPASFATWFRRDAGVYSASQTDDDSLAPSVRFFDRCVHGALQPQVFGNHMTGFTHKMTCQITREKIVLLDRYSNSGSNDRILDPYLDVNQLDRTILDDPNVFGVYSKVADGLVVDLCENRRLLMRSIGNCPLGVVLLRPQGALLVPIAWSSHNSIRTADVKDGDVVVVGPRKKLSTLKLKQLIFLPTNPPEHIAEQFLEISDEKSVCIVATIAID</sequence>